<comment type="subcellular location">
    <subcellularLocation>
        <location evidence="2">Cell outer membrane</location>
        <topology evidence="2">Lipid-anchor</topology>
    </subcellularLocation>
</comment>
<reference evidence="4" key="1">
    <citation type="submission" date="2016-11" db="EMBL/GenBank/DDBJ databases">
        <authorList>
            <person name="Varghese N."/>
            <person name="Submissions S."/>
        </authorList>
    </citation>
    <scope>NUCLEOTIDE SEQUENCE [LARGE SCALE GENOMIC DNA]</scope>
    <source>
        <strain evidence="4">CGMCC 1.8995</strain>
    </source>
</reference>
<dbReference type="EMBL" id="FQWD01000004">
    <property type="protein sequence ID" value="SHG75312.1"/>
    <property type="molecule type" value="Genomic_DNA"/>
</dbReference>
<feature type="chain" id="PRO_5011827615" evidence="2">
    <location>
        <begin position="22"/>
        <end position="463"/>
    </location>
</feature>
<dbReference type="Gene3D" id="1.20.1600.10">
    <property type="entry name" value="Outer membrane efflux proteins (OEP)"/>
    <property type="match status" value="1"/>
</dbReference>
<dbReference type="PANTHER" id="PTHR30203">
    <property type="entry name" value="OUTER MEMBRANE CATION EFFLUX PROTEIN"/>
    <property type="match status" value="1"/>
</dbReference>
<evidence type="ECO:0000313" key="3">
    <source>
        <dbReference type="EMBL" id="SHG75312.1"/>
    </source>
</evidence>
<keyword evidence="2" id="KW-0564">Palmitate</keyword>
<organism evidence="3 4">
    <name type="scientific">Marisediminitalea aggregata</name>
    <dbReference type="NCBI Taxonomy" id="634436"/>
    <lineage>
        <taxon>Bacteria</taxon>
        <taxon>Pseudomonadati</taxon>
        <taxon>Pseudomonadota</taxon>
        <taxon>Gammaproteobacteria</taxon>
        <taxon>Alteromonadales</taxon>
        <taxon>Alteromonadaceae</taxon>
        <taxon>Marisediminitalea</taxon>
    </lineage>
</organism>
<keyword evidence="2" id="KW-0472">Membrane</keyword>
<name>A0A1M5MDS9_9ALTE</name>
<protein>
    <submittedName>
        <fullName evidence="3">Outer membrane protein, multidrug efflux system</fullName>
    </submittedName>
</protein>
<dbReference type="RefSeq" id="WP_073323792.1">
    <property type="nucleotide sequence ID" value="NZ_FQWD01000004.1"/>
</dbReference>
<dbReference type="GO" id="GO:0009279">
    <property type="term" value="C:cell outer membrane"/>
    <property type="evidence" value="ECO:0007669"/>
    <property type="project" value="UniProtKB-SubCell"/>
</dbReference>
<dbReference type="Proteomes" id="UP000184520">
    <property type="component" value="Unassembled WGS sequence"/>
</dbReference>
<dbReference type="NCBIfam" id="TIGR01845">
    <property type="entry name" value="outer_NodT"/>
    <property type="match status" value="1"/>
</dbReference>
<accession>A0A1M5MDS9</accession>
<evidence type="ECO:0000256" key="1">
    <source>
        <dbReference type="ARBA" id="ARBA00007613"/>
    </source>
</evidence>
<dbReference type="GO" id="GO:0015562">
    <property type="term" value="F:efflux transmembrane transporter activity"/>
    <property type="evidence" value="ECO:0007669"/>
    <property type="project" value="InterPro"/>
</dbReference>
<keyword evidence="2" id="KW-1134">Transmembrane beta strand</keyword>
<dbReference type="Pfam" id="PF02321">
    <property type="entry name" value="OEP"/>
    <property type="match status" value="2"/>
</dbReference>
<keyword evidence="2" id="KW-0732">Signal</keyword>
<feature type="signal peptide" evidence="2">
    <location>
        <begin position="1"/>
        <end position="21"/>
    </location>
</feature>
<keyword evidence="2" id="KW-0812">Transmembrane</keyword>
<keyword evidence="2" id="KW-0449">Lipoprotein</keyword>
<evidence type="ECO:0000256" key="2">
    <source>
        <dbReference type="RuleBase" id="RU362097"/>
    </source>
</evidence>
<dbReference type="PANTHER" id="PTHR30203:SF25">
    <property type="entry name" value="OUTER MEMBRANE PROTEIN-RELATED"/>
    <property type="match status" value="1"/>
</dbReference>
<comment type="similarity">
    <text evidence="1 2">Belongs to the outer membrane factor (OMF) (TC 1.B.17) family.</text>
</comment>
<proteinExistence type="inferred from homology"/>
<sequence>MHKFTRVAVALMLTGIVSACAVGPDYQAPDKVSTIELETSYQTADAVKSWWQAFEDETLSSLIELALTENRSLHEALANVRRAQAVFSESGAQRWPQGSVSAGYQAVENTSLLDADDGVQLRGFNTGLSLNWDADLAGKLVRAEQAALARAEQADLLWRDAQLQVISQVVNSYGQYRGAQIRLVCAQMNLAFLQQSRDVVQAQVDAGTATTFELAQIDTQIHRVETDIPSMRIAQATAKRTLAALVARQADELELGGAASLPTLRSPLPVAQGENYLQYRPDIASAERALAASVADIGVATASLYPSLSVSGFLGFLSSPGLALNSASQSWSIAPTLQWSGLNWSAVKAQVRASNAEADAQLARFEQSVIEAVNDMDLSLQNYQFSREQLASAKQQFKASQQSANIARIRYEEGSLEFLQLLDTERELIASRDQLAQIEQAHFLRLVEVYRSFSGALQWQQPG</sequence>
<gene>
    <name evidence="3" type="ORF">SAMN05216361_2992</name>
</gene>
<keyword evidence="4" id="KW-1185">Reference proteome</keyword>
<dbReference type="STRING" id="634436.SAMN05216361_2992"/>
<dbReference type="AlphaFoldDB" id="A0A1M5MDS9"/>
<dbReference type="SUPFAM" id="SSF56954">
    <property type="entry name" value="Outer membrane efflux proteins (OEP)"/>
    <property type="match status" value="1"/>
</dbReference>
<dbReference type="InterPro" id="IPR003423">
    <property type="entry name" value="OMP_efflux"/>
</dbReference>
<dbReference type="OrthoDB" id="9770517at2"/>
<dbReference type="Gene3D" id="2.20.200.10">
    <property type="entry name" value="Outer membrane efflux proteins (OEP)"/>
    <property type="match status" value="1"/>
</dbReference>
<dbReference type="InterPro" id="IPR010131">
    <property type="entry name" value="MdtP/NodT-like"/>
</dbReference>
<dbReference type="PROSITE" id="PS51257">
    <property type="entry name" value="PROKAR_LIPOPROTEIN"/>
    <property type="match status" value="1"/>
</dbReference>
<evidence type="ECO:0000313" key="4">
    <source>
        <dbReference type="Proteomes" id="UP000184520"/>
    </source>
</evidence>